<proteinExistence type="predicted"/>
<feature type="transmembrane region" description="Helical" evidence="1">
    <location>
        <begin position="166"/>
        <end position="188"/>
    </location>
</feature>
<keyword evidence="1" id="KW-0812">Transmembrane</keyword>
<keyword evidence="1" id="KW-0472">Membrane</keyword>
<protein>
    <submittedName>
        <fullName evidence="2">Uncharacterized protein</fullName>
    </submittedName>
</protein>
<dbReference type="AlphaFoldDB" id="A0A6C0B5J3"/>
<feature type="transmembrane region" description="Helical" evidence="1">
    <location>
        <begin position="123"/>
        <end position="146"/>
    </location>
</feature>
<accession>A0A6C0B5J3</accession>
<evidence type="ECO:0000256" key="1">
    <source>
        <dbReference type="SAM" id="Phobius"/>
    </source>
</evidence>
<sequence>MDAPPYMIGIGLFIILVLTLLYEPPIKEGLDIGKEMRKAFEKPIKDVKKATEKEFKKAKKETSKGFNVVKKGTEKAAKEAKKGTEKVAKQAKKGFDDIFAGIESIINYITCAFDKIKNLPSCFFWYFLDIVFGIFHMFYSMLAFAIPPLKDVGKMAWKGVKGADELIYDLMGFHIIGYPKDVMNKCYLCKPQRKKKRR</sequence>
<dbReference type="EMBL" id="MN739081">
    <property type="protein sequence ID" value="QHS87477.1"/>
    <property type="molecule type" value="Genomic_DNA"/>
</dbReference>
<keyword evidence="1" id="KW-1133">Transmembrane helix</keyword>
<evidence type="ECO:0000313" key="2">
    <source>
        <dbReference type="EMBL" id="QHS87477.1"/>
    </source>
</evidence>
<name>A0A6C0B5J3_9ZZZZ</name>
<organism evidence="2">
    <name type="scientific">viral metagenome</name>
    <dbReference type="NCBI Taxonomy" id="1070528"/>
    <lineage>
        <taxon>unclassified sequences</taxon>
        <taxon>metagenomes</taxon>
        <taxon>organismal metagenomes</taxon>
    </lineage>
</organism>
<feature type="transmembrane region" description="Helical" evidence="1">
    <location>
        <begin position="6"/>
        <end position="22"/>
    </location>
</feature>
<reference evidence="2" key="1">
    <citation type="journal article" date="2020" name="Nature">
        <title>Giant virus diversity and host interactions through global metagenomics.</title>
        <authorList>
            <person name="Schulz F."/>
            <person name="Roux S."/>
            <person name="Paez-Espino D."/>
            <person name="Jungbluth S."/>
            <person name="Walsh D.A."/>
            <person name="Denef V.J."/>
            <person name="McMahon K.D."/>
            <person name="Konstantinidis K.T."/>
            <person name="Eloe-Fadrosh E.A."/>
            <person name="Kyrpides N.C."/>
            <person name="Woyke T."/>
        </authorList>
    </citation>
    <scope>NUCLEOTIDE SEQUENCE</scope>
    <source>
        <strain evidence="2">GVMAG-M-3300010157-4</strain>
    </source>
</reference>